<sequence>MATKIPAYKLAQGEIKQYIEKNNLREGDALPPEGKLAEELGISRPSLREAVKALESLGIIESRHGEGIYVKPFTFDSILENLPYSMITNDSQISDLLYVRTYLEVGALASVVKNIQPENTLKLRRLAEKMLEKARQNESFADEDREFHAEMYRCLDNRFLLALIDLFWNIFNNMLKQSGPANTDPWAAEATANDHLSIVNMLETKDEAGLLKAHLGHFESIFKRYPKGVA</sequence>
<dbReference type="Proteomes" id="UP000680067">
    <property type="component" value="Unassembled WGS sequence"/>
</dbReference>
<evidence type="ECO:0000313" key="6">
    <source>
        <dbReference type="Proteomes" id="UP000680067"/>
    </source>
</evidence>
<dbReference type="PRINTS" id="PR00035">
    <property type="entry name" value="HTHGNTR"/>
</dbReference>
<feature type="domain" description="HTH gntR-type" evidence="4">
    <location>
        <begin position="5"/>
        <end position="73"/>
    </location>
</feature>
<dbReference type="PANTHER" id="PTHR43537:SF5">
    <property type="entry name" value="UXU OPERON TRANSCRIPTIONAL REGULATOR"/>
    <property type="match status" value="1"/>
</dbReference>
<dbReference type="CDD" id="cd07377">
    <property type="entry name" value="WHTH_GntR"/>
    <property type="match status" value="1"/>
</dbReference>
<dbReference type="InterPro" id="IPR036388">
    <property type="entry name" value="WH-like_DNA-bd_sf"/>
</dbReference>
<evidence type="ECO:0000256" key="1">
    <source>
        <dbReference type="ARBA" id="ARBA00023015"/>
    </source>
</evidence>
<dbReference type="Gene3D" id="1.10.10.10">
    <property type="entry name" value="Winged helix-like DNA-binding domain superfamily/Winged helix DNA-binding domain"/>
    <property type="match status" value="1"/>
</dbReference>
<dbReference type="PANTHER" id="PTHR43537">
    <property type="entry name" value="TRANSCRIPTIONAL REGULATOR, GNTR FAMILY"/>
    <property type="match status" value="1"/>
</dbReference>
<dbReference type="InterPro" id="IPR036390">
    <property type="entry name" value="WH_DNA-bd_sf"/>
</dbReference>
<dbReference type="SMART" id="SM00895">
    <property type="entry name" value="FCD"/>
    <property type="match status" value="1"/>
</dbReference>
<dbReference type="Gene3D" id="1.20.120.530">
    <property type="entry name" value="GntR ligand-binding domain-like"/>
    <property type="match status" value="1"/>
</dbReference>
<dbReference type="InterPro" id="IPR011711">
    <property type="entry name" value="GntR_C"/>
</dbReference>
<dbReference type="AlphaFoldDB" id="A0A941DL25"/>
<evidence type="ECO:0000256" key="2">
    <source>
        <dbReference type="ARBA" id="ARBA00023125"/>
    </source>
</evidence>
<name>A0A941DL25_9BURK</name>
<keyword evidence="2" id="KW-0238">DNA-binding</keyword>
<dbReference type="Pfam" id="PF07729">
    <property type="entry name" value="FCD"/>
    <property type="match status" value="1"/>
</dbReference>
<organism evidence="5 6">
    <name type="scientific">Undibacterium luofuense</name>
    <dbReference type="NCBI Taxonomy" id="2828733"/>
    <lineage>
        <taxon>Bacteria</taxon>
        <taxon>Pseudomonadati</taxon>
        <taxon>Pseudomonadota</taxon>
        <taxon>Betaproteobacteria</taxon>
        <taxon>Burkholderiales</taxon>
        <taxon>Oxalobacteraceae</taxon>
        <taxon>Undibacterium</taxon>
    </lineage>
</organism>
<dbReference type="SUPFAM" id="SSF46785">
    <property type="entry name" value="Winged helix' DNA-binding domain"/>
    <property type="match status" value="1"/>
</dbReference>
<evidence type="ECO:0000313" key="5">
    <source>
        <dbReference type="EMBL" id="MBR7781790.1"/>
    </source>
</evidence>
<protein>
    <submittedName>
        <fullName evidence="5">FadR family transcriptional regulator</fullName>
    </submittedName>
</protein>
<reference evidence="5" key="1">
    <citation type="submission" date="2021-04" db="EMBL/GenBank/DDBJ databases">
        <title>novel species isolated from subtropical streams in China.</title>
        <authorList>
            <person name="Lu H."/>
        </authorList>
    </citation>
    <scope>NUCLEOTIDE SEQUENCE</scope>
    <source>
        <strain evidence="5">LFS511W</strain>
    </source>
</reference>
<dbReference type="Pfam" id="PF00392">
    <property type="entry name" value="GntR"/>
    <property type="match status" value="1"/>
</dbReference>
<dbReference type="EMBL" id="JAGSPN010000003">
    <property type="protein sequence ID" value="MBR7781790.1"/>
    <property type="molecule type" value="Genomic_DNA"/>
</dbReference>
<keyword evidence="1" id="KW-0805">Transcription regulation</keyword>
<evidence type="ECO:0000259" key="4">
    <source>
        <dbReference type="PROSITE" id="PS50949"/>
    </source>
</evidence>
<dbReference type="GO" id="GO:0003677">
    <property type="term" value="F:DNA binding"/>
    <property type="evidence" value="ECO:0007669"/>
    <property type="project" value="UniProtKB-KW"/>
</dbReference>
<gene>
    <name evidence="5" type="ORF">KDM89_06535</name>
</gene>
<dbReference type="SMART" id="SM00345">
    <property type="entry name" value="HTH_GNTR"/>
    <property type="match status" value="1"/>
</dbReference>
<proteinExistence type="predicted"/>
<dbReference type="GO" id="GO:0003700">
    <property type="term" value="F:DNA-binding transcription factor activity"/>
    <property type="evidence" value="ECO:0007669"/>
    <property type="project" value="InterPro"/>
</dbReference>
<dbReference type="RefSeq" id="WP_212687129.1">
    <property type="nucleotide sequence ID" value="NZ_JAGSPN010000003.1"/>
</dbReference>
<dbReference type="InterPro" id="IPR000524">
    <property type="entry name" value="Tscrpt_reg_HTH_GntR"/>
</dbReference>
<evidence type="ECO:0000256" key="3">
    <source>
        <dbReference type="ARBA" id="ARBA00023163"/>
    </source>
</evidence>
<comment type="caution">
    <text evidence="5">The sequence shown here is derived from an EMBL/GenBank/DDBJ whole genome shotgun (WGS) entry which is preliminary data.</text>
</comment>
<dbReference type="PROSITE" id="PS50949">
    <property type="entry name" value="HTH_GNTR"/>
    <property type="match status" value="1"/>
</dbReference>
<keyword evidence="6" id="KW-1185">Reference proteome</keyword>
<accession>A0A941DL25</accession>
<keyword evidence="3" id="KW-0804">Transcription</keyword>
<dbReference type="SUPFAM" id="SSF48008">
    <property type="entry name" value="GntR ligand-binding domain-like"/>
    <property type="match status" value="1"/>
</dbReference>
<dbReference type="InterPro" id="IPR008920">
    <property type="entry name" value="TF_FadR/GntR_C"/>
</dbReference>